<sequence length="167" mass="19223">MPRKKPTAVIIQTLDQANDVLAQIGKLMRGVKEVELRMGEEIAAIKTAAQQSAAPAQVRIKELETALATFGQLNKQELFAKPRSRELQFGVIGFRKSTEITTLTKLKLSNVLEKLKEYNFFEAIKKTEKVDKEALRDWPDERLELVGMRRREKDAFFYEIKTEQLKK</sequence>
<dbReference type="EMBL" id="AZAC01000005">
    <property type="protein sequence ID" value="KIX14969.1"/>
    <property type="molecule type" value="Genomic_DNA"/>
</dbReference>
<accession>A0A0D2J9Z8</accession>
<dbReference type="PATRIC" id="fig|1429043.3.peg.1197"/>
<name>A0A0D2J9Z8_9BACT</name>
<evidence type="ECO:0000313" key="1">
    <source>
        <dbReference type="EMBL" id="KIX14969.1"/>
    </source>
</evidence>
<dbReference type="Pfam" id="PF07352">
    <property type="entry name" value="Phage_Mu_Gam"/>
    <property type="match status" value="1"/>
</dbReference>
<dbReference type="InterPro" id="IPR009951">
    <property type="entry name" value="Host-nuc_inhib_Gam"/>
</dbReference>
<keyword evidence="2" id="KW-1185">Reference proteome</keyword>
<dbReference type="Proteomes" id="UP000032233">
    <property type="component" value="Unassembled WGS sequence"/>
</dbReference>
<evidence type="ECO:0000313" key="2">
    <source>
        <dbReference type="Proteomes" id="UP000032233"/>
    </source>
</evidence>
<dbReference type="RefSeq" id="WP_044347244.1">
    <property type="nucleotide sequence ID" value="NZ_AZAC01000005.1"/>
</dbReference>
<dbReference type="Gene3D" id="1.20.5.170">
    <property type="match status" value="1"/>
</dbReference>
<dbReference type="AlphaFoldDB" id="A0A0D2J9Z8"/>
<dbReference type="SUPFAM" id="SSF161266">
    <property type="entry name" value="Gam-like"/>
    <property type="match status" value="1"/>
</dbReference>
<comment type="caution">
    <text evidence="1">The sequence shown here is derived from an EMBL/GenBank/DDBJ whole genome shotgun (WGS) entry which is preliminary data.</text>
</comment>
<dbReference type="GO" id="GO:0042262">
    <property type="term" value="P:DNA protection"/>
    <property type="evidence" value="ECO:0007669"/>
    <property type="project" value="InterPro"/>
</dbReference>
<dbReference type="InParanoid" id="A0A0D2J9Z8"/>
<proteinExistence type="predicted"/>
<dbReference type="GO" id="GO:0003690">
    <property type="term" value="F:double-stranded DNA binding"/>
    <property type="evidence" value="ECO:0007669"/>
    <property type="project" value="InterPro"/>
</dbReference>
<dbReference type="OrthoDB" id="5461114at2"/>
<dbReference type="STRING" id="1429043.X474_05615"/>
<reference evidence="1 2" key="1">
    <citation type="submission" date="2013-11" db="EMBL/GenBank/DDBJ databases">
        <title>Metagenomic analysis of a methanogenic consortium involved in long chain n-alkane degradation.</title>
        <authorList>
            <person name="Davidova I.A."/>
            <person name="Callaghan A.V."/>
            <person name="Wawrik B."/>
            <person name="Pruitt S."/>
            <person name="Marks C."/>
            <person name="Duncan K.E."/>
            <person name="Suflita J.M."/>
        </authorList>
    </citation>
    <scope>NUCLEOTIDE SEQUENCE [LARGE SCALE GENOMIC DNA]</scope>
    <source>
        <strain evidence="1 2">SPR</strain>
    </source>
</reference>
<gene>
    <name evidence="1" type="ORF">X474_05615</name>
</gene>
<protein>
    <submittedName>
        <fullName evidence="1">Host-nuclease inhibitor protein Gam</fullName>
    </submittedName>
</protein>
<organism evidence="1 2">
    <name type="scientific">Dethiosulfatarculus sandiegensis</name>
    <dbReference type="NCBI Taxonomy" id="1429043"/>
    <lineage>
        <taxon>Bacteria</taxon>
        <taxon>Pseudomonadati</taxon>
        <taxon>Thermodesulfobacteriota</taxon>
        <taxon>Desulfarculia</taxon>
        <taxon>Desulfarculales</taxon>
        <taxon>Desulfarculaceae</taxon>
        <taxon>Dethiosulfatarculus</taxon>
    </lineage>
</organism>